<dbReference type="EMBL" id="AAAJWF010000001">
    <property type="protein sequence ID" value="EAC7479486.1"/>
    <property type="molecule type" value="Genomic_DNA"/>
</dbReference>
<dbReference type="EMBL" id="AANEHK010000003">
    <property type="protein sequence ID" value="EDO0985283.1"/>
    <property type="molecule type" value="Genomic_DNA"/>
</dbReference>
<dbReference type="EMBL" id="AABEKY010000004">
    <property type="protein sequence ID" value="EAG9387626.1"/>
    <property type="molecule type" value="Genomic_DNA"/>
</dbReference>
<evidence type="ECO:0000313" key="12">
    <source>
        <dbReference type="EMBL" id="RKA10809.1"/>
    </source>
</evidence>
<evidence type="ECO:0000313" key="3">
    <source>
        <dbReference type="EMBL" id="EAC7479486.1"/>
    </source>
</evidence>
<dbReference type="SUPFAM" id="SSF160631">
    <property type="entry name" value="SMI1/KNR4-like"/>
    <property type="match status" value="1"/>
</dbReference>
<name>A0A0B8QYA4_LISMN</name>
<dbReference type="Proteomes" id="UP000272537">
    <property type="component" value="Unassembled WGS sequence"/>
</dbReference>
<evidence type="ECO:0000313" key="19">
    <source>
        <dbReference type="Proteomes" id="UP000489121"/>
    </source>
</evidence>
<sequence>MEPINHFFEWAKNNNWQVDLSAVEKNLPEQILKRYGKLPDAYKAFYRQLNLCSNVGDTCWFLLEEDFLENEDDAFSWNSFEQMSLEAAEGDTNLENEVKLFWNAHLPIMMSVGGCYEYYAITLNDGNIVHGSEPEFEESSIVADSFADFLLKIVAGEIVIS</sequence>
<dbReference type="Gene3D" id="3.40.1580.10">
    <property type="entry name" value="SMI1/KNR4-like"/>
    <property type="match status" value="1"/>
</dbReference>
<dbReference type="InterPro" id="IPR018958">
    <property type="entry name" value="Knr4/Smi1-like_dom"/>
</dbReference>
<evidence type="ECO:0000313" key="10">
    <source>
        <dbReference type="EMBL" id="EDO0985283.1"/>
    </source>
</evidence>
<dbReference type="EMBL" id="AAAIXK010000001">
    <property type="protein sequence ID" value="EAC5549140.1"/>
    <property type="molecule type" value="Genomic_DNA"/>
</dbReference>
<evidence type="ECO:0000313" key="21">
    <source>
        <dbReference type="Proteomes" id="UP000527632"/>
    </source>
</evidence>
<dbReference type="AlphaFoldDB" id="A0A0B8QYA4"/>
<evidence type="ECO:0000313" key="8">
    <source>
        <dbReference type="EMBL" id="ECX6923415.1"/>
    </source>
</evidence>
<dbReference type="Proteomes" id="UP000403352">
    <property type="component" value="Unassembled WGS sequence"/>
</dbReference>
<protein>
    <submittedName>
        <fullName evidence="2">SMI1/KNR4 family protein</fullName>
    </submittedName>
</protein>
<dbReference type="EMBL" id="AAALRN010000001">
    <property type="protein sequence ID" value="EAD1183797.1"/>
    <property type="molecule type" value="Genomic_DNA"/>
</dbReference>
<dbReference type="EMBL" id="AABBZO010000002">
    <property type="protein sequence ID" value="EAG4461070.1"/>
    <property type="molecule type" value="Genomic_DNA"/>
</dbReference>
<reference evidence="12 13" key="1">
    <citation type="journal article" date="2018" name="BMC Genomics">
        <title>Genes significantly associated with lineage II food isolates of Listeria monocytogenes.</title>
        <authorList>
            <person name="Pirone-Davies C."/>
            <person name="Chen Y."/>
            <person name="Pightling A."/>
            <person name="Ryan G."/>
            <person name="Wang Y."/>
            <person name="Yao K."/>
            <person name="Hoffmann M."/>
            <person name="Allard M.W."/>
        </authorList>
    </citation>
    <scope>NUCLEOTIDE SEQUENCE [LARGE SCALE GENOMIC DNA]</scope>
    <source>
        <strain evidence="12 13">PNUSAL000550</strain>
    </source>
</reference>
<evidence type="ECO:0000313" key="18">
    <source>
        <dbReference type="Proteomes" id="UP000467536"/>
    </source>
</evidence>
<dbReference type="EMBL" id="AABGUK010000001">
    <property type="protein sequence ID" value="EAH4240762.1"/>
    <property type="molecule type" value="Genomic_DNA"/>
</dbReference>
<dbReference type="InterPro" id="IPR037883">
    <property type="entry name" value="Knr4/Smi1-like_sf"/>
</dbReference>
<reference evidence="11 23" key="6">
    <citation type="submission" date="2020-06" db="EMBL/GenBank/DDBJ databases">
        <title>Two Listeria outbreaks in Switzerland in 2018 and 2020.</title>
        <authorList>
            <person name="Stevens M.J.A."/>
            <person name="Bloemberg G."/>
            <person name="Nusch-Inderbinnen M."/>
            <person name="Stephan R."/>
        </authorList>
    </citation>
    <scope>NUCLEOTIDE SEQUENCE [LARGE SCALE GENOMIC DNA]</scope>
    <source>
        <strain evidence="11 23">N18-0707</strain>
    </source>
</reference>
<organism evidence="2 14">
    <name type="scientific">Listeria monocytogenes</name>
    <dbReference type="NCBI Taxonomy" id="1639"/>
    <lineage>
        <taxon>Bacteria</taxon>
        <taxon>Bacillati</taxon>
        <taxon>Bacillota</taxon>
        <taxon>Bacilli</taxon>
        <taxon>Bacillales</taxon>
        <taxon>Listeriaceae</taxon>
        <taxon>Listeria</taxon>
    </lineage>
</organism>
<evidence type="ECO:0000313" key="11">
    <source>
        <dbReference type="EMBL" id="NYA00365.1"/>
    </source>
</evidence>
<comment type="caution">
    <text evidence="2">The sequence shown here is derived from an EMBL/GenBank/DDBJ whole genome shotgun (WGS) entry which is preliminary data.</text>
</comment>
<evidence type="ECO:0000313" key="23">
    <source>
        <dbReference type="Proteomes" id="UP000544530"/>
    </source>
</evidence>
<reference evidence="14 15" key="2">
    <citation type="submission" date="2018-06" db="EMBL/GenBank/DDBJ databases">
        <authorList>
            <consortium name="GenomeTrakr: Next Generation Sequencing Network for Food Pathogen Tracability"/>
        </authorList>
    </citation>
    <scope>NUCLEOTIDE SEQUENCE [LARGE SCALE GENOMIC DNA]</scope>
    <source>
        <strain evidence="3 15">CFSAN008042</strain>
        <strain evidence="5 22">CFSAN063727</strain>
        <strain evidence="2 14">FDA00007096</strain>
        <strain evidence="4 16">FDA00008584</strain>
        <strain evidence="8 17">FLAG-51482A</strain>
        <strain evidence="7 21">LS1344</strain>
    </source>
</reference>
<evidence type="ECO:0000313" key="16">
    <source>
        <dbReference type="Proteomes" id="UP000403352"/>
    </source>
</evidence>
<evidence type="ECO:0000313" key="20">
    <source>
        <dbReference type="Proteomes" id="UP000522199"/>
    </source>
</evidence>
<reference evidence="10 18" key="4">
    <citation type="submission" date="2019-08" db="EMBL/GenBank/DDBJ databases">
        <authorList>
            <person name="Ashton P.M."/>
            <person name="Dallman T."/>
            <person name="Nair S."/>
            <person name="De Pinna E."/>
            <person name="Peters T."/>
            <person name="Grant K."/>
        </authorList>
    </citation>
    <scope>NUCLEOTIDE SEQUENCE [LARGE SCALE GENOMIC DNA]</scope>
    <source>
        <strain evidence="10 18">788324</strain>
    </source>
</reference>
<accession>A0A0B8QYA4</accession>
<evidence type="ECO:0000313" key="9">
    <source>
        <dbReference type="EMBL" id="ECY9782025.1"/>
    </source>
</evidence>
<evidence type="ECO:0000313" key="6">
    <source>
        <dbReference type="EMBL" id="EAG9387626.1"/>
    </source>
</evidence>
<evidence type="ECO:0000313" key="14">
    <source>
        <dbReference type="Proteomes" id="UP000365297"/>
    </source>
</evidence>
<dbReference type="Proteomes" id="UP000368512">
    <property type="component" value="Unassembled WGS sequence"/>
</dbReference>
<dbReference type="KEGG" id="lmok:CQ02_04705"/>
<dbReference type="EMBL" id="JACAVN010000001">
    <property type="protein sequence ID" value="NYA00365.1"/>
    <property type="molecule type" value="Genomic_DNA"/>
</dbReference>
<dbReference type="Proteomes" id="UP000522199">
    <property type="component" value="Unassembled WGS sequence"/>
</dbReference>
<reference evidence="6 20" key="3">
    <citation type="submission" date="2019-04" db="EMBL/GenBank/DDBJ databases">
        <authorList>
            <consortium name="GenomeTrakr network: Whole genome sequencing for foodborne pathogen traceback"/>
        </authorList>
    </citation>
    <scope>NUCLEOTIDE SEQUENCE [LARGE SCALE GENOMIC DNA]</scope>
    <source>
        <strain evidence="6 20">CFSAN072474</strain>
    </source>
</reference>
<dbReference type="Proteomes" id="UP000427828">
    <property type="component" value="Unassembled WGS sequence"/>
</dbReference>
<dbReference type="EMBL" id="AALGDA010000006">
    <property type="protein sequence ID" value="ECY9782025.1"/>
    <property type="molecule type" value="Genomic_DNA"/>
</dbReference>
<evidence type="ECO:0000313" key="4">
    <source>
        <dbReference type="EMBL" id="EAD1183797.1"/>
    </source>
</evidence>
<proteinExistence type="predicted"/>
<dbReference type="Proteomes" id="UP000365297">
    <property type="component" value="Unassembled WGS sequence"/>
</dbReference>
<evidence type="ECO:0000313" key="7">
    <source>
        <dbReference type="EMBL" id="EAH4240762.1"/>
    </source>
</evidence>
<dbReference type="Proteomes" id="UP000489121">
    <property type="component" value="Unassembled WGS sequence"/>
</dbReference>
<evidence type="ECO:0000313" key="13">
    <source>
        <dbReference type="Proteomes" id="UP000272537"/>
    </source>
</evidence>
<dbReference type="EMBL" id="QXLS01000001">
    <property type="protein sequence ID" value="RKA10809.1"/>
    <property type="molecule type" value="Genomic_DNA"/>
</dbReference>
<evidence type="ECO:0000313" key="17">
    <source>
        <dbReference type="Proteomes" id="UP000427828"/>
    </source>
</evidence>
<dbReference type="RefSeq" id="WP_003724827.1">
    <property type="nucleotide sequence ID" value="NC_021825.2"/>
</dbReference>
<dbReference type="Proteomes" id="UP000527632">
    <property type="component" value="Unassembled WGS sequence"/>
</dbReference>
<dbReference type="Proteomes" id="UP000544530">
    <property type="component" value="Unassembled WGS sequence"/>
</dbReference>
<evidence type="ECO:0000313" key="5">
    <source>
        <dbReference type="EMBL" id="EAG4461070.1"/>
    </source>
</evidence>
<dbReference type="Pfam" id="PF09346">
    <property type="entry name" value="SMI1_KNR4"/>
    <property type="match status" value="1"/>
</dbReference>
<gene>
    <name evidence="2" type="ORF">ARY78_01690</name>
    <name evidence="8" type="ORF">BCZ19_01925</name>
    <name evidence="5" type="ORF">CA369_02105</name>
    <name evidence="6" type="ORF">CW845_09020</name>
    <name evidence="3" type="ORF">DQ70_02165</name>
    <name evidence="12" type="ORF">DYZ80_00339</name>
    <name evidence="7" type="ORF">E5F58_01960</name>
    <name evidence="9" type="ORF">F6515_03370</name>
    <name evidence="10" type="ORF">FV747_04635</name>
    <name evidence="11" type="ORF">HZJ64_00855</name>
    <name evidence="4" type="ORF">QD52_01725</name>
</gene>
<evidence type="ECO:0000313" key="2">
    <source>
        <dbReference type="EMBL" id="EAC5549140.1"/>
    </source>
</evidence>
<dbReference type="SMART" id="SM00860">
    <property type="entry name" value="SMI1_KNR4"/>
    <property type="match status" value="1"/>
</dbReference>
<dbReference type="Proteomes" id="UP000467536">
    <property type="component" value="Unassembled WGS sequence"/>
</dbReference>
<dbReference type="EMBL" id="AALAQH010000001">
    <property type="protein sequence ID" value="ECX6923415.1"/>
    <property type="molecule type" value="Genomic_DNA"/>
</dbReference>
<dbReference type="KEGG" id="lmv:Y193_11260"/>
<evidence type="ECO:0000259" key="1">
    <source>
        <dbReference type="SMART" id="SM00860"/>
    </source>
</evidence>
<evidence type="ECO:0000313" key="15">
    <source>
        <dbReference type="Proteomes" id="UP000368512"/>
    </source>
</evidence>
<evidence type="ECO:0000313" key="22">
    <source>
        <dbReference type="Proteomes" id="UP000528151"/>
    </source>
</evidence>
<feature type="domain" description="Knr4/Smi1-like" evidence="1">
    <location>
        <begin position="22"/>
        <end position="152"/>
    </location>
</feature>
<reference evidence="9 19" key="5">
    <citation type="submission" date="2019-09" db="EMBL/GenBank/DDBJ databases">
        <authorList>
            <consortium name="PulseNet: The National Subtyping Network for Foodborne Disease Surveillance"/>
            <person name="Tarr C.L."/>
            <person name="Trees E."/>
            <person name="Katz L.S."/>
            <person name="Carleton-Romer H.A."/>
            <person name="Stroika S."/>
            <person name="Kucerova Z."/>
            <person name="Roache K.F."/>
            <person name="Sabol A.L."/>
            <person name="Besser J."/>
            <person name="Gerner-Smidt P."/>
        </authorList>
    </citation>
    <scope>NUCLEOTIDE SEQUENCE [LARGE SCALE GENOMIC DNA]</scope>
    <source>
        <strain evidence="9 19">PNUSAL005692</strain>
    </source>
</reference>
<dbReference type="Proteomes" id="UP000528151">
    <property type="component" value="Unassembled WGS sequence"/>
</dbReference>